<organism evidence="3 4">
    <name type="scientific">Vairimorpha necatrix</name>
    <dbReference type="NCBI Taxonomy" id="6039"/>
    <lineage>
        <taxon>Eukaryota</taxon>
        <taxon>Fungi</taxon>
        <taxon>Fungi incertae sedis</taxon>
        <taxon>Microsporidia</taxon>
        <taxon>Nosematidae</taxon>
        <taxon>Vairimorpha</taxon>
    </lineage>
</organism>
<dbReference type="EMBL" id="CP142728">
    <property type="protein sequence ID" value="WUR03158.1"/>
    <property type="molecule type" value="Genomic_DNA"/>
</dbReference>
<name>A0AAX4JB33_9MICR</name>
<dbReference type="RefSeq" id="XP_065329303.1">
    <property type="nucleotide sequence ID" value="XM_065473231.1"/>
</dbReference>
<keyword evidence="1" id="KW-0479">Metal-binding</keyword>
<dbReference type="InterPro" id="IPR007527">
    <property type="entry name" value="Znf_SWIM"/>
</dbReference>
<keyword evidence="1" id="KW-0863">Zinc-finger</keyword>
<feature type="domain" description="SWIM-type" evidence="2">
    <location>
        <begin position="38"/>
        <end position="72"/>
    </location>
</feature>
<keyword evidence="4" id="KW-1185">Reference proteome</keyword>
<dbReference type="GO" id="GO:0008270">
    <property type="term" value="F:zinc ion binding"/>
    <property type="evidence" value="ECO:0007669"/>
    <property type="project" value="UniProtKB-KW"/>
</dbReference>
<dbReference type="Proteomes" id="UP001334084">
    <property type="component" value="Chromosome 3"/>
</dbReference>
<proteinExistence type="predicted"/>
<evidence type="ECO:0000259" key="2">
    <source>
        <dbReference type="PROSITE" id="PS50966"/>
    </source>
</evidence>
<dbReference type="KEGG" id="vnx:VNE69_03367"/>
<sequence length="84" mass="9802">MDFHKLDKNEIFLLIGEDLEKVTSLILKQTCFCSVNFYIVEDAKIIESQCGYKCSCNEVLCWHIIKVIYDKEHAIDHVSTLNDF</sequence>
<evidence type="ECO:0000256" key="1">
    <source>
        <dbReference type="PROSITE-ProRule" id="PRU00325"/>
    </source>
</evidence>
<dbReference type="PROSITE" id="PS50966">
    <property type="entry name" value="ZF_SWIM"/>
    <property type="match status" value="1"/>
</dbReference>
<gene>
    <name evidence="3" type="ORF">VNE69_03367</name>
</gene>
<evidence type="ECO:0000313" key="4">
    <source>
        <dbReference type="Proteomes" id="UP001334084"/>
    </source>
</evidence>
<accession>A0AAX4JB33</accession>
<keyword evidence="1" id="KW-0862">Zinc</keyword>
<reference evidence="3" key="1">
    <citation type="journal article" date="2024" name="BMC Genomics">
        <title>Functional annotation of a divergent genome using sequence and structure-based similarity.</title>
        <authorList>
            <person name="Svedberg D."/>
            <person name="Winiger R.R."/>
            <person name="Berg A."/>
            <person name="Sharma H."/>
            <person name="Tellgren-Roth C."/>
            <person name="Debrunner-Vossbrinck B.A."/>
            <person name="Vossbrinck C.R."/>
            <person name="Barandun J."/>
        </authorList>
    </citation>
    <scope>NUCLEOTIDE SEQUENCE</scope>
    <source>
        <strain evidence="3">Illinois isolate</strain>
    </source>
</reference>
<dbReference type="GeneID" id="90540963"/>
<protein>
    <recommendedName>
        <fullName evidence="2">SWIM-type domain-containing protein</fullName>
    </recommendedName>
</protein>
<evidence type="ECO:0000313" key="3">
    <source>
        <dbReference type="EMBL" id="WUR03158.1"/>
    </source>
</evidence>
<dbReference type="AlphaFoldDB" id="A0AAX4JB33"/>